<dbReference type="Pfam" id="PF00892">
    <property type="entry name" value="EamA"/>
    <property type="match status" value="2"/>
</dbReference>
<evidence type="ECO:0000313" key="10">
    <source>
        <dbReference type="Proteomes" id="UP001589854"/>
    </source>
</evidence>
<evidence type="ECO:0000256" key="3">
    <source>
        <dbReference type="ARBA" id="ARBA00022475"/>
    </source>
</evidence>
<dbReference type="EMBL" id="JBHLVO010000005">
    <property type="protein sequence ID" value="MFC0271679.1"/>
    <property type="molecule type" value="Genomic_DNA"/>
</dbReference>
<feature type="transmembrane region" description="Helical" evidence="7">
    <location>
        <begin position="40"/>
        <end position="57"/>
    </location>
</feature>
<gene>
    <name evidence="9" type="ORF">ACFFIX_09445</name>
</gene>
<feature type="transmembrane region" description="Helical" evidence="7">
    <location>
        <begin position="99"/>
        <end position="117"/>
    </location>
</feature>
<evidence type="ECO:0000256" key="5">
    <source>
        <dbReference type="ARBA" id="ARBA00022989"/>
    </source>
</evidence>
<dbReference type="Proteomes" id="UP001589854">
    <property type="component" value="Unassembled WGS sequence"/>
</dbReference>
<evidence type="ECO:0000256" key="2">
    <source>
        <dbReference type="ARBA" id="ARBA00007362"/>
    </source>
</evidence>
<comment type="similarity">
    <text evidence="2">Belongs to the EamA transporter family.</text>
</comment>
<feature type="transmembrane region" description="Helical" evidence="7">
    <location>
        <begin position="212"/>
        <end position="235"/>
    </location>
</feature>
<comment type="caution">
    <text evidence="9">The sequence shown here is derived from an EMBL/GenBank/DDBJ whole genome shotgun (WGS) entry which is preliminary data.</text>
</comment>
<feature type="transmembrane region" description="Helical" evidence="7">
    <location>
        <begin position="124"/>
        <end position="141"/>
    </location>
</feature>
<feature type="domain" description="EamA" evidence="8">
    <location>
        <begin position="151"/>
        <end position="287"/>
    </location>
</feature>
<comment type="subcellular location">
    <subcellularLocation>
        <location evidence="1">Cell membrane</location>
        <topology evidence="1">Multi-pass membrane protein</topology>
    </subcellularLocation>
</comment>
<dbReference type="InterPro" id="IPR000620">
    <property type="entry name" value="EamA_dom"/>
</dbReference>
<reference evidence="9 10" key="1">
    <citation type="submission" date="2024-09" db="EMBL/GenBank/DDBJ databases">
        <authorList>
            <person name="Sun Q."/>
            <person name="Mori K."/>
        </authorList>
    </citation>
    <scope>NUCLEOTIDE SEQUENCE [LARGE SCALE GENOMIC DNA]</scope>
    <source>
        <strain evidence="9 10">CCM 7228</strain>
    </source>
</reference>
<dbReference type="PANTHER" id="PTHR42920:SF5">
    <property type="entry name" value="EAMA DOMAIN-CONTAINING PROTEIN"/>
    <property type="match status" value="1"/>
</dbReference>
<proteinExistence type="inferred from homology"/>
<feature type="domain" description="EamA" evidence="8">
    <location>
        <begin position="6"/>
        <end position="141"/>
    </location>
</feature>
<evidence type="ECO:0000256" key="7">
    <source>
        <dbReference type="SAM" id="Phobius"/>
    </source>
</evidence>
<feature type="transmembrane region" description="Helical" evidence="7">
    <location>
        <begin position="69"/>
        <end position="93"/>
    </location>
</feature>
<keyword evidence="6 7" id="KW-0472">Membrane</keyword>
<evidence type="ECO:0000313" key="9">
    <source>
        <dbReference type="EMBL" id="MFC0271679.1"/>
    </source>
</evidence>
<evidence type="ECO:0000256" key="4">
    <source>
        <dbReference type="ARBA" id="ARBA00022692"/>
    </source>
</evidence>
<feature type="transmembrane region" description="Helical" evidence="7">
    <location>
        <begin position="153"/>
        <end position="172"/>
    </location>
</feature>
<name>A0ABV6GDP0_9BACI</name>
<evidence type="ECO:0000256" key="1">
    <source>
        <dbReference type="ARBA" id="ARBA00004651"/>
    </source>
</evidence>
<evidence type="ECO:0000259" key="8">
    <source>
        <dbReference type="Pfam" id="PF00892"/>
    </source>
</evidence>
<dbReference type="InterPro" id="IPR037185">
    <property type="entry name" value="EmrE-like"/>
</dbReference>
<evidence type="ECO:0000256" key="6">
    <source>
        <dbReference type="ARBA" id="ARBA00023136"/>
    </source>
</evidence>
<protein>
    <submittedName>
        <fullName evidence="9">DMT family transporter</fullName>
    </submittedName>
</protein>
<feature type="transmembrane region" description="Helical" evidence="7">
    <location>
        <begin position="247"/>
        <end position="266"/>
    </location>
</feature>
<dbReference type="PANTHER" id="PTHR42920">
    <property type="entry name" value="OS03G0707200 PROTEIN-RELATED"/>
    <property type="match status" value="1"/>
</dbReference>
<keyword evidence="4 7" id="KW-0812">Transmembrane</keyword>
<keyword evidence="3" id="KW-1003">Cell membrane</keyword>
<organism evidence="9 10">
    <name type="scientific">Metabacillus herbersteinensis</name>
    <dbReference type="NCBI Taxonomy" id="283816"/>
    <lineage>
        <taxon>Bacteria</taxon>
        <taxon>Bacillati</taxon>
        <taxon>Bacillota</taxon>
        <taxon>Bacilli</taxon>
        <taxon>Bacillales</taxon>
        <taxon>Bacillaceae</taxon>
        <taxon>Metabacillus</taxon>
    </lineage>
</organism>
<feature type="transmembrane region" description="Helical" evidence="7">
    <location>
        <begin position="272"/>
        <end position="290"/>
    </location>
</feature>
<keyword evidence="5 7" id="KW-1133">Transmembrane helix</keyword>
<dbReference type="SUPFAM" id="SSF103481">
    <property type="entry name" value="Multidrug resistance efflux transporter EmrE"/>
    <property type="match status" value="2"/>
</dbReference>
<dbReference type="RefSeq" id="WP_378932998.1">
    <property type="nucleotide sequence ID" value="NZ_JBHLVO010000005.1"/>
</dbReference>
<keyword evidence="10" id="KW-1185">Reference proteome</keyword>
<dbReference type="InterPro" id="IPR051258">
    <property type="entry name" value="Diverse_Substrate_Transporter"/>
</dbReference>
<sequence length="302" mass="33285">MKKGMFADSALLFVAFIWGATFVIVQKAIAYMPPHLFNSVRFFIAAVCLISIAIFIKRKVLYKMYSIKLVIAGVILGSFLFLGYAFQTVGLLYTTSSKAGFITGLSVMIVPFLSLWVIKEKPKVVVFAGAFLGCIGLYYLTIGDVQGLNGGDMLIFLCAIFFALHIVFTGKYSGQNDALSLTIVQLLTVSVLSFFSFLLFEKSEISSFKRLIHQDVIVALIITSFFATALAFLIQTKFQQFTTSAKVALIFAMEPVFAALTAFIVIEEKLSTSGIIGCLFIFTAMIVSEIPDKWLNKSLKSV</sequence>
<feature type="transmembrane region" description="Helical" evidence="7">
    <location>
        <begin position="179"/>
        <end position="200"/>
    </location>
</feature>
<accession>A0ABV6GDP0</accession>